<reference evidence="1" key="3">
    <citation type="submission" date="2015-04" db="UniProtKB">
        <authorList>
            <consortium name="EnsemblPlants"/>
        </authorList>
    </citation>
    <scope>IDENTIFICATION</scope>
</reference>
<evidence type="ECO:0000313" key="2">
    <source>
        <dbReference type="Proteomes" id="UP000032180"/>
    </source>
</evidence>
<evidence type="ECO:0000313" key="1">
    <source>
        <dbReference type="EnsemblPlants" id="LPERR06G17260.3"/>
    </source>
</evidence>
<dbReference type="HOGENOM" id="CLU_1671857_0_0_1"/>
<keyword evidence="2" id="KW-1185">Reference proteome</keyword>
<name>A0A0D9WS08_9ORYZ</name>
<dbReference type="Proteomes" id="UP000032180">
    <property type="component" value="Chromosome 6"/>
</dbReference>
<dbReference type="AlphaFoldDB" id="A0A0D9WS08"/>
<dbReference type="Gramene" id="LPERR06G17260.3">
    <property type="protein sequence ID" value="LPERR06G17260.3"/>
    <property type="gene ID" value="LPERR06G17260"/>
</dbReference>
<organism evidence="1 2">
    <name type="scientific">Leersia perrieri</name>
    <dbReference type="NCBI Taxonomy" id="77586"/>
    <lineage>
        <taxon>Eukaryota</taxon>
        <taxon>Viridiplantae</taxon>
        <taxon>Streptophyta</taxon>
        <taxon>Embryophyta</taxon>
        <taxon>Tracheophyta</taxon>
        <taxon>Spermatophyta</taxon>
        <taxon>Magnoliopsida</taxon>
        <taxon>Liliopsida</taxon>
        <taxon>Poales</taxon>
        <taxon>Poaceae</taxon>
        <taxon>BOP clade</taxon>
        <taxon>Oryzoideae</taxon>
        <taxon>Oryzeae</taxon>
        <taxon>Oryzinae</taxon>
        <taxon>Leersia</taxon>
    </lineage>
</organism>
<proteinExistence type="predicted"/>
<dbReference type="EnsemblPlants" id="LPERR06G17260.3">
    <property type="protein sequence ID" value="LPERR06G17260.3"/>
    <property type="gene ID" value="LPERR06G17260"/>
</dbReference>
<reference evidence="2" key="2">
    <citation type="submission" date="2013-12" db="EMBL/GenBank/DDBJ databases">
        <authorList>
            <person name="Yu Y."/>
            <person name="Lee S."/>
            <person name="de Baynast K."/>
            <person name="Wissotski M."/>
            <person name="Liu L."/>
            <person name="Talag J."/>
            <person name="Goicoechea J."/>
            <person name="Angelova A."/>
            <person name="Jetty R."/>
            <person name="Kudrna D."/>
            <person name="Golser W."/>
            <person name="Rivera L."/>
            <person name="Zhang J."/>
            <person name="Wing R."/>
        </authorList>
    </citation>
    <scope>NUCLEOTIDE SEQUENCE</scope>
</reference>
<accession>A0A0D9WS08</accession>
<protein>
    <submittedName>
        <fullName evidence="1">Uncharacterized protein</fullName>
    </submittedName>
</protein>
<sequence length="158" mass="17002">MYIRTNLDAIRTTHVDRADWAETLLYCHRAQTEAPTPLTYKLSEVAASPAAAPPYLPRVASELALQRARKAACAAATFSFLPAHFLMVLCCSARPKEKVSVHGFSTSSLFIAFRFCDASSSLCPPERNTTPGTAGGTVRRSAATVYSAITSAPTYTTP</sequence>
<reference evidence="1 2" key="1">
    <citation type="submission" date="2012-08" db="EMBL/GenBank/DDBJ databases">
        <title>Oryza genome evolution.</title>
        <authorList>
            <person name="Wing R.A."/>
        </authorList>
    </citation>
    <scope>NUCLEOTIDE SEQUENCE</scope>
</reference>